<dbReference type="RefSeq" id="WP_269578281.1">
    <property type="nucleotide sequence ID" value="NZ_CP114588.1"/>
</dbReference>
<sequence>MVKQGCRTGWLVGCLLLLVGCTTELAYNTLPFWIHYYIDDIVNLRPEQSRQVKADLDTIQQWHRTHELPAIAERLGLIATQSTERQTMSQLRAHQDAVKERIRATLQAFVPATARLLDSFDDKQAQALTQWLEEEIEQATQRRAKRSEDEQFAYQRDDLEEDTEEWVGDTDRDQQPLFAEMAQYQQAAMPTFRQVRERLVSRLFDIINNRQSMDTEAALSQWVDDVVAWRAGPDTETEMAIYRSRRLDWLLRLDRSLDDEQRNRLVESLNEWQTRLSEMSR</sequence>
<proteinExistence type="predicted"/>
<evidence type="ECO:0000313" key="2">
    <source>
        <dbReference type="EMBL" id="WBA07650.1"/>
    </source>
</evidence>
<name>A0AA47LQF9_9GAMM</name>
<dbReference type="Proteomes" id="UP001164748">
    <property type="component" value="Chromosome"/>
</dbReference>
<evidence type="ECO:0000313" key="3">
    <source>
        <dbReference type="Proteomes" id="UP001164748"/>
    </source>
</evidence>
<gene>
    <name evidence="2" type="ORF">N8M53_07160</name>
</gene>
<feature type="region of interest" description="Disordered" evidence="1">
    <location>
        <begin position="142"/>
        <end position="169"/>
    </location>
</feature>
<evidence type="ECO:0000256" key="1">
    <source>
        <dbReference type="SAM" id="MobiDB-lite"/>
    </source>
</evidence>
<accession>A0AA47LQF9</accession>
<feature type="compositionally biased region" description="Acidic residues" evidence="1">
    <location>
        <begin position="158"/>
        <end position="168"/>
    </location>
</feature>
<reference evidence="2" key="1">
    <citation type="submission" date="2022-09" db="EMBL/GenBank/DDBJ databases">
        <authorList>
            <person name="Li Z.-J."/>
        </authorList>
    </citation>
    <scope>NUCLEOTIDE SEQUENCE</scope>
    <source>
        <strain evidence="2">TGB11</strain>
    </source>
</reference>
<organism evidence="2 3">
    <name type="scientific">Salinivibrio kushneri</name>
    <dbReference type="NCBI Taxonomy" id="1908198"/>
    <lineage>
        <taxon>Bacteria</taxon>
        <taxon>Pseudomonadati</taxon>
        <taxon>Pseudomonadota</taxon>
        <taxon>Gammaproteobacteria</taxon>
        <taxon>Vibrionales</taxon>
        <taxon>Vibrionaceae</taxon>
        <taxon>Salinivibrio</taxon>
    </lineage>
</organism>
<dbReference type="PROSITE" id="PS51257">
    <property type="entry name" value="PROKAR_LIPOPROTEIN"/>
    <property type="match status" value="1"/>
</dbReference>
<dbReference type="Pfam" id="PF19795">
    <property type="entry name" value="DUF6279"/>
    <property type="match status" value="1"/>
</dbReference>
<dbReference type="AlphaFoldDB" id="A0AA47LQF9"/>
<dbReference type="EMBL" id="CP114588">
    <property type="protein sequence ID" value="WBA07650.1"/>
    <property type="molecule type" value="Genomic_DNA"/>
</dbReference>
<protein>
    <submittedName>
        <fullName evidence="2">DUF6279 family lipoprotein</fullName>
    </submittedName>
</protein>
<keyword evidence="2" id="KW-0449">Lipoprotein</keyword>